<reference evidence="2" key="2">
    <citation type="journal article" date="2015" name="Fish Shellfish Immunol.">
        <title>Early steps in the European eel (Anguilla anguilla)-Vibrio vulnificus interaction in the gills: Role of the RtxA13 toxin.</title>
        <authorList>
            <person name="Callol A."/>
            <person name="Pajuelo D."/>
            <person name="Ebbesson L."/>
            <person name="Teles M."/>
            <person name="MacKenzie S."/>
            <person name="Amaro C."/>
        </authorList>
    </citation>
    <scope>NUCLEOTIDE SEQUENCE</scope>
</reference>
<evidence type="ECO:0000256" key="1">
    <source>
        <dbReference type="SAM" id="SignalP"/>
    </source>
</evidence>
<proteinExistence type="predicted"/>
<keyword evidence="1" id="KW-0732">Signal</keyword>
<protein>
    <submittedName>
        <fullName evidence="2">Uncharacterized protein</fullName>
    </submittedName>
</protein>
<dbReference type="AlphaFoldDB" id="A0A0E9W9D1"/>
<organism evidence="2">
    <name type="scientific">Anguilla anguilla</name>
    <name type="common">European freshwater eel</name>
    <name type="synonym">Muraena anguilla</name>
    <dbReference type="NCBI Taxonomy" id="7936"/>
    <lineage>
        <taxon>Eukaryota</taxon>
        <taxon>Metazoa</taxon>
        <taxon>Chordata</taxon>
        <taxon>Craniata</taxon>
        <taxon>Vertebrata</taxon>
        <taxon>Euteleostomi</taxon>
        <taxon>Actinopterygii</taxon>
        <taxon>Neopterygii</taxon>
        <taxon>Teleostei</taxon>
        <taxon>Anguilliformes</taxon>
        <taxon>Anguillidae</taxon>
        <taxon>Anguilla</taxon>
    </lineage>
</organism>
<dbReference type="EMBL" id="GBXM01022479">
    <property type="protein sequence ID" value="JAH86098.1"/>
    <property type="molecule type" value="Transcribed_RNA"/>
</dbReference>
<name>A0A0E9W9D1_ANGAN</name>
<feature type="chain" id="PRO_5012678128" evidence="1">
    <location>
        <begin position="16"/>
        <end position="59"/>
    </location>
</feature>
<accession>A0A0E9W9D1</accession>
<evidence type="ECO:0000313" key="2">
    <source>
        <dbReference type="EMBL" id="JAH86098.1"/>
    </source>
</evidence>
<sequence>MCRFSFLTLNLSIQALITQLSHLIGSLVLKVTSSGSLVLKVTSSARWSWPSSPTSTSPW</sequence>
<reference evidence="2" key="1">
    <citation type="submission" date="2014-11" db="EMBL/GenBank/DDBJ databases">
        <authorList>
            <person name="Amaro Gonzalez C."/>
        </authorList>
    </citation>
    <scope>NUCLEOTIDE SEQUENCE</scope>
</reference>
<feature type="signal peptide" evidence="1">
    <location>
        <begin position="1"/>
        <end position="15"/>
    </location>
</feature>